<evidence type="ECO:0000313" key="7">
    <source>
        <dbReference type="EMBL" id="SFU35611.1"/>
    </source>
</evidence>
<feature type="active site" description="Proton acceptor" evidence="6">
    <location>
        <position position="74"/>
    </location>
</feature>
<evidence type="ECO:0000256" key="4">
    <source>
        <dbReference type="ARBA" id="ARBA00023027"/>
    </source>
</evidence>
<dbReference type="NCBIfam" id="NF002306">
    <property type="entry name" value="PRK01231.1"/>
    <property type="match status" value="1"/>
</dbReference>
<feature type="binding site" evidence="6">
    <location>
        <position position="176"/>
    </location>
    <ligand>
        <name>NAD(+)</name>
        <dbReference type="ChEBI" id="CHEBI:57540"/>
    </ligand>
</feature>
<comment type="catalytic activity">
    <reaction evidence="5 6">
        <text>NAD(+) + ATP = ADP + NADP(+) + H(+)</text>
        <dbReference type="Rhea" id="RHEA:18629"/>
        <dbReference type="ChEBI" id="CHEBI:15378"/>
        <dbReference type="ChEBI" id="CHEBI:30616"/>
        <dbReference type="ChEBI" id="CHEBI:57540"/>
        <dbReference type="ChEBI" id="CHEBI:58349"/>
        <dbReference type="ChEBI" id="CHEBI:456216"/>
        <dbReference type="EC" id="2.7.1.23"/>
    </reaction>
</comment>
<dbReference type="HAMAP" id="MF_00361">
    <property type="entry name" value="NAD_kinase"/>
    <property type="match status" value="1"/>
</dbReference>
<keyword evidence="1 6" id="KW-0808">Transferase</keyword>
<dbReference type="Pfam" id="PF20143">
    <property type="entry name" value="NAD_kinase_C"/>
    <property type="match status" value="1"/>
</dbReference>
<feature type="binding site" evidence="6">
    <location>
        <begin position="148"/>
        <end position="149"/>
    </location>
    <ligand>
        <name>NAD(+)</name>
        <dbReference type="ChEBI" id="CHEBI:57540"/>
    </ligand>
</feature>
<dbReference type="InterPro" id="IPR017438">
    <property type="entry name" value="ATP-NAD_kinase_N"/>
</dbReference>
<dbReference type="GO" id="GO:0046872">
    <property type="term" value="F:metal ion binding"/>
    <property type="evidence" value="ECO:0007669"/>
    <property type="project" value="UniProtKB-UniRule"/>
</dbReference>
<keyword evidence="4 6" id="KW-0520">NAD</keyword>
<dbReference type="Proteomes" id="UP000183926">
    <property type="component" value="Unassembled WGS sequence"/>
</dbReference>
<dbReference type="InterPro" id="IPR017437">
    <property type="entry name" value="ATP-NAD_kinase_PpnK-typ_C"/>
</dbReference>
<evidence type="ECO:0000256" key="2">
    <source>
        <dbReference type="ARBA" id="ARBA00022777"/>
    </source>
</evidence>
<dbReference type="OrthoDB" id="9774737at2"/>
<dbReference type="GO" id="GO:0005524">
    <property type="term" value="F:ATP binding"/>
    <property type="evidence" value="ECO:0007669"/>
    <property type="project" value="UniProtKB-KW"/>
</dbReference>
<gene>
    <name evidence="6" type="primary">nadK</name>
    <name evidence="7" type="ORF">SAMN05216339_101497</name>
</gene>
<feature type="binding site" evidence="6">
    <location>
        <position position="178"/>
    </location>
    <ligand>
        <name>NAD(+)</name>
        <dbReference type="ChEBI" id="CHEBI:57540"/>
    </ligand>
</feature>
<dbReference type="RefSeq" id="WP_074926692.1">
    <property type="nucleotide sequence ID" value="NZ_FPBL01000001.1"/>
</dbReference>
<dbReference type="Gene3D" id="2.60.200.30">
    <property type="entry name" value="Probable inorganic polyphosphate/atp-NAD kinase, domain 2"/>
    <property type="match status" value="1"/>
</dbReference>
<sequence length="296" mass="32854">MSSTLFKTIALIGKHKNPDIMTPLLNLAEYLTDRGTSVVLDDLTAMHIGKNQYPVVALEEIGRQADLAIVLGGDGTMLNIARTLVPFSVPLIGINQGRLGFLTDLTVDTMYATLNDMLAGQFIVENRMLLTTEVTRHGESVFKELAFNDVVLHRGISSGMIELEVHINEEYVYSLRSDGLIIATPTGSTAYALSSGGPILHPGLNLMILVPVCPHTLSNRPIVIGADAVIEIKVHYTTETKIYTDSHSWFDLGEHDRVLVRRCPETIKLLHPVHHSYYRMLREKLGWSSILQKNSR</sequence>
<keyword evidence="6" id="KW-0963">Cytoplasm</keyword>
<feature type="binding site" evidence="6">
    <location>
        <begin position="74"/>
        <end position="75"/>
    </location>
    <ligand>
        <name>NAD(+)</name>
        <dbReference type="ChEBI" id="CHEBI:57540"/>
    </ligand>
</feature>
<comment type="caution">
    <text evidence="6">Lacks conserved residue(s) required for the propagation of feature annotation.</text>
</comment>
<evidence type="ECO:0000256" key="3">
    <source>
        <dbReference type="ARBA" id="ARBA00022857"/>
    </source>
</evidence>
<keyword evidence="6" id="KW-0547">Nucleotide-binding</keyword>
<dbReference type="Pfam" id="PF01513">
    <property type="entry name" value="NAD_kinase"/>
    <property type="match status" value="1"/>
</dbReference>
<comment type="function">
    <text evidence="6">Involved in the regulation of the intracellular balance of NAD and NADP, and is a key enzyme in the biosynthesis of NADP. Catalyzes specifically the phosphorylation on 2'-hydroxyl of the adenosine moiety of NAD to yield NADP.</text>
</comment>
<reference evidence="7 8" key="1">
    <citation type="submission" date="2016-10" db="EMBL/GenBank/DDBJ databases">
        <authorList>
            <person name="de Groot N.N."/>
        </authorList>
    </citation>
    <scope>NUCLEOTIDE SEQUENCE [LARGE SCALE GENOMIC DNA]</scope>
    <source>
        <strain evidence="7 8">Nm24</strain>
    </source>
</reference>
<protein>
    <recommendedName>
        <fullName evidence="6">NAD kinase</fullName>
        <ecNumber evidence="6">2.7.1.23</ecNumber>
    </recommendedName>
    <alternativeName>
        <fullName evidence="6">ATP-dependent NAD kinase</fullName>
    </alternativeName>
</protein>
<dbReference type="EMBL" id="FPBL01000001">
    <property type="protein sequence ID" value="SFU35611.1"/>
    <property type="molecule type" value="Genomic_DNA"/>
</dbReference>
<dbReference type="GO" id="GO:0019674">
    <property type="term" value="P:NAD+ metabolic process"/>
    <property type="evidence" value="ECO:0007669"/>
    <property type="project" value="InterPro"/>
</dbReference>
<dbReference type="GO" id="GO:0051287">
    <property type="term" value="F:NAD binding"/>
    <property type="evidence" value="ECO:0007669"/>
    <property type="project" value="UniProtKB-ARBA"/>
</dbReference>
<dbReference type="SUPFAM" id="SSF111331">
    <property type="entry name" value="NAD kinase/diacylglycerol kinase-like"/>
    <property type="match status" value="1"/>
</dbReference>
<dbReference type="GO" id="GO:0003951">
    <property type="term" value="F:NAD+ kinase activity"/>
    <property type="evidence" value="ECO:0007669"/>
    <property type="project" value="UniProtKB-UniRule"/>
</dbReference>
<dbReference type="InterPro" id="IPR016064">
    <property type="entry name" value="NAD/diacylglycerol_kinase_sf"/>
</dbReference>
<evidence type="ECO:0000313" key="8">
    <source>
        <dbReference type="Proteomes" id="UP000183926"/>
    </source>
</evidence>
<dbReference type="InterPro" id="IPR002504">
    <property type="entry name" value="NADK"/>
</dbReference>
<keyword evidence="6" id="KW-0067">ATP-binding</keyword>
<dbReference type="GO" id="GO:0006741">
    <property type="term" value="P:NADP+ biosynthetic process"/>
    <property type="evidence" value="ECO:0007669"/>
    <property type="project" value="UniProtKB-UniRule"/>
</dbReference>
<organism evidence="7 8">
    <name type="scientific">Nitrosomonas eutropha</name>
    <dbReference type="NCBI Taxonomy" id="916"/>
    <lineage>
        <taxon>Bacteria</taxon>
        <taxon>Pseudomonadati</taxon>
        <taxon>Pseudomonadota</taxon>
        <taxon>Betaproteobacteria</taxon>
        <taxon>Nitrosomonadales</taxon>
        <taxon>Nitrosomonadaceae</taxon>
        <taxon>Nitrosomonas</taxon>
    </lineage>
</organism>
<keyword evidence="3 6" id="KW-0521">NADP</keyword>
<dbReference type="PANTHER" id="PTHR20275">
    <property type="entry name" value="NAD KINASE"/>
    <property type="match status" value="1"/>
</dbReference>
<dbReference type="PANTHER" id="PTHR20275:SF0">
    <property type="entry name" value="NAD KINASE"/>
    <property type="match status" value="1"/>
</dbReference>
<evidence type="ECO:0000256" key="5">
    <source>
        <dbReference type="ARBA" id="ARBA00047925"/>
    </source>
</evidence>
<keyword evidence="2 6" id="KW-0418">Kinase</keyword>
<comment type="cofactor">
    <cofactor evidence="6">
        <name>a divalent metal cation</name>
        <dbReference type="ChEBI" id="CHEBI:60240"/>
    </cofactor>
</comment>
<proteinExistence type="inferred from homology"/>
<comment type="subcellular location">
    <subcellularLocation>
        <location evidence="6">Cytoplasm</location>
    </subcellularLocation>
</comment>
<dbReference type="AlphaFoldDB" id="A0A1I7FHE4"/>
<dbReference type="EC" id="2.7.1.23" evidence="6"/>
<dbReference type="Gene3D" id="3.40.50.10330">
    <property type="entry name" value="Probable inorganic polyphosphate/atp-NAD kinase, domain 1"/>
    <property type="match status" value="1"/>
</dbReference>
<name>A0A1I7FHE4_9PROT</name>
<accession>A0A1I7FHE4</accession>
<dbReference type="NCBIfam" id="NF002561">
    <property type="entry name" value="PRK02155.1"/>
    <property type="match status" value="1"/>
</dbReference>
<evidence type="ECO:0000256" key="6">
    <source>
        <dbReference type="HAMAP-Rule" id="MF_00361"/>
    </source>
</evidence>
<feature type="binding site" evidence="6">
    <location>
        <begin position="189"/>
        <end position="194"/>
    </location>
    <ligand>
        <name>NAD(+)</name>
        <dbReference type="ChEBI" id="CHEBI:57540"/>
    </ligand>
</feature>
<evidence type="ECO:0000256" key="1">
    <source>
        <dbReference type="ARBA" id="ARBA00022679"/>
    </source>
</evidence>
<dbReference type="GO" id="GO:0005737">
    <property type="term" value="C:cytoplasm"/>
    <property type="evidence" value="ECO:0007669"/>
    <property type="project" value="UniProtKB-SubCell"/>
</dbReference>
<comment type="similarity">
    <text evidence="6">Belongs to the NAD kinase family.</text>
</comment>